<sequence length="232" mass="24316">MNPHREPEQPPWNPPPGPPPGPPPPPPPPRPAGRYGTGLMVVLVVIAVLAGASVLGGGLVLGSVITSGVAAGEAGAEPSPEPTREETPTPEPTPEPEPEPEPTSEPTDEPTPAPEDLPTSDDLVAELRREYDIRERRNITAELCEGSEQEGTLFQCTSATDTEVVRVIAYAQEGSASLAALLLKEGMGEDGNDAVDVQEACHFVLIWFEGSEADQAARDGMAEYAREAAGCA</sequence>
<accession>A0ABU2MG45</accession>
<feature type="compositionally biased region" description="Pro residues" evidence="1">
    <location>
        <begin position="9"/>
        <end position="31"/>
    </location>
</feature>
<keyword evidence="2" id="KW-0472">Membrane</keyword>
<dbReference type="RefSeq" id="WP_311514146.1">
    <property type="nucleotide sequence ID" value="NZ_JAVREP010000026.1"/>
</dbReference>
<keyword evidence="2" id="KW-0812">Transmembrane</keyword>
<keyword evidence="2" id="KW-1133">Transmembrane helix</keyword>
<evidence type="ECO:0000256" key="2">
    <source>
        <dbReference type="SAM" id="Phobius"/>
    </source>
</evidence>
<organism evidence="3 4">
    <name type="scientific">Nocardiopsis lambiniae</name>
    <dbReference type="NCBI Taxonomy" id="3075539"/>
    <lineage>
        <taxon>Bacteria</taxon>
        <taxon>Bacillati</taxon>
        <taxon>Actinomycetota</taxon>
        <taxon>Actinomycetes</taxon>
        <taxon>Streptosporangiales</taxon>
        <taxon>Nocardiopsidaceae</taxon>
        <taxon>Nocardiopsis</taxon>
    </lineage>
</organism>
<dbReference type="Proteomes" id="UP001183390">
    <property type="component" value="Unassembled WGS sequence"/>
</dbReference>
<evidence type="ECO:0000256" key="1">
    <source>
        <dbReference type="SAM" id="MobiDB-lite"/>
    </source>
</evidence>
<dbReference type="EMBL" id="JAVREP010000026">
    <property type="protein sequence ID" value="MDT0331673.1"/>
    <property type="molecule type" value="Genomic_DNA"/>
</dbReference>
<reference evidence="4" key="1">
    <citation type="submission" date="2023-07" db="EMBL/GenBank/DDBJ databases">
        <title>30 novel species of actinomycetes from the DSMZ collection.</title>
        <authorList>
            <person name="Nouioui I."/>
        </authorList>
    </citation>
    <scope>NUCLEOTIDE SEQUENCE [LARGE SCALE GENOMIC DNA]</scope>
    <source>
        <strain evidence="4">DSM 44743</strain>
    </source>
</reference>
<proteinExistence type="predicted"/>
<comment type="caution">
    <text evidence="3">The sequence shown here is derived from an EMBL/GenBank/DDBJ whole genome shotgun (WGS) entry which is preliminary data.</text>
</comment>
<feature type="region of interest" description="Disordered" evidence="1">
    <location>
        <begin position="1"/>
        <end position="32"/>
    </location>
</feature>
<evidence type="ECO:0000313" key="3">
    <source>
        <dbReference type="EMBL" id="MDT0331673.1"/>
    </source>
</evidence>
<feature type="transmembrane region" description="Helical" evidence="2">
    <location>
        <begin position="35"/>
        <end position="61"/>
    </location>
</feature>
<feature type="region of interest" description="Disordered" evidence="1">
    <location>
        <begin position="72"/>
        <end position="121"/>
    </location>
</feature>
<feature type="compositionally biased region" description="Acidic residues" evidence="1">
    <location>
        <begin position="94"/>
        <end position="108"/>
    </location>
</feature>
<evidence type="ECO:0008006" key="5">
    <source>
        <dbReference type="Google" id="ProtNLM"/>
    </source>
</evidence>
<keyword evidence="4" id="KW-1185">Reference proteome</keyword>
<protein>
    <recommendedName>
        <fullName evidence="5">DUF732 domain-containing protein</fullName>
    </recommendedName>
</protein>
<evidence type="ECO:0000313" key="4">
    <source>
        <dbReference type="Proteomes" id="UP001183390"/>
    </source>
</evidence>
<gene>
    <name evidence="3" type="ORF">RM479_24975</name>
</gene>
<name>A0ABU2MG45_9ACTN</name>